<dbReference type="AlphaFoldDB" id="A0A268NW65"/>
<keyword evidence="1" id="KW-0812">Transmembrane</keyword>
<protein>
    <submittedName>
        <fullName evidence="2">Uncharacterized protein</fullName>
    </submittedName>
</protein>
<evidence type="ECO:0000313" key="5">
    <source>
        <dbReference type="Proteomes" id="UP000216207"/>
    </source>
</evidence>
<dbReference type="EMBL" id="NPBS01000016">
    <property type="protein sequence ID" value="PAF27342.1"/>
    <property type="molecule type" value="Genomic_DNA"/>
</dbReference>
<organism evidence="2 5">
    <name type="scientific">Shouchella clausii</name>
    <name type="common">Alkalihalobacillus clausii</name>
    <dbReference type="NCBI Taxonomy" id="79880"/>
    <lineage>
        <taxon>Bacteria</taxon>
        <taxon>Bacillati</taxon>
        <taxon>Bacillota</taxon>
        <taxon>Bacilli</taxon>
        <taxon>Bacillales</taxon>
        <taxon>Bacillaceae</taxon>
        <taxon>Shouchella</taxon>
    </lineage>
</organism>
<name>A0A268NW65_SHOCL</name>
<evidence type="ECO:0000256" key="1">
    <source>
        <dbReference type="SAM" id="Phobius"/>
    </source>
</evidence>
<reference evidence="4 5" key="1">
    <citation type="submission" date="2017-07" db="EMBL/GenBank/DDBJ databases">
        <title>Isolation and whole genome analysis of endospore-forming bacteria from heroin.</title>
        <authorList>
            <person name="Kalinowski J."/>
            <person name="Ahrens B."/>
            <person name="Al-Dilaimi A."/>
            <person name="Winkler A."/>
            <person name="Wibberg D."/>
            <person name="Schleenbecker U."/>
            <person name="Ruckert C."/>
            <person name="Wolfel R."/>
            <person name="Grass G."/>
        </authorList>
    </citation>
    <scope>NUCLEOTIDE SEQUENCE [LARGE SCALE GENOMIC DNA]</scope>
    <source>
        <strain evidence="3 4">7523-2</strain>
        <strain evidence="2 5">7539</strain>
    </source>
</reference>
<dbReference type="EMBL" id="NPCC01000030">
    <property type="protein sequence ID" value="PAE87726.1"/>
    <property type="molecule type" value="Genomic_DNA"/>
</dbReference>
<gene>
    <name evidence="3" type="ORF">CHH61_03725</name>
    <name evidence="2" type="ORF">CHH72_16955</name>
</gene>
<sequence length="118" mass="12724">MFGVSTVELLAGSGGWDLRNFLKNSFSTLGDWISLAVMILGIIAVGYAVWQIVSGLMSQGKKQTNWAVAITLLLVGGVLSMTTGFQFVQDIARGGRKTIEDLGGQTITLFYFAKTFLP</sequence>
<keyword evidence="1" id="KW-0472">Membrane</keyword>
<evidence type="ECO:0000313" key="4">
    <source>
        <dbReference type="Proteomes" id="UP000216133"/>
    </source>
</evidence>
<keyword evidence="1" id="KW-1133">Transmembrane helix</keyword>
<dbReference type="RefSeq" id="WP_062750839.1">
    <property type="nucleotide sequence ID" value="NZ_NPBS01000016.1"/>
</dbReference>
<feature type="transmembrane region" description="Helical" evidence="1">
    <location>
        <begin position="32"/>
        <end position="53"/>
    </location>
</feature>
<dbReference type="Proteomes" id="UP000216207">
    <property type="component" value="Unassembled WGS sequence"/>
</dbReference>
<proteinExistence type="predicted"/>
<comment type="caution">
    <text evidence="2">The sequence shown here is derived from an EMBL/GenBank/DDBJ whole genome shotgun (WGS) entry which is preliminary data.</text>
</comment>
<evidence type="ECO:0000313" key="2">
    <source>
        <dbReference type="EMBL" id="PAE87726.1"/>
    </source>
</evidence>
<feature type="transmembrane region" description="Helical" evidence="1">
    <location>
        <begin position="65"/>
        <end position="88"/>
    </location>
</feature>
<accession>A0A268NW65</accession>
<dbReference type="Proteomes" id="UP000216133">
    <property type="component" value="Unassembled WGS sequence"/>
</dbReference>
<evidence type="ECO:0000313" key="3">
    <source>
        <dbReference type="EMBL" id="PAF27342.1"/>
    </source>
</evidence>